<evidence type="ECO:0000256" key="1">
    <source>
        <dbReference type="ARBA" id="ARBA00004653"/>
    </source>
</evidence>
<comment type="subcellular location">
    <subcellularLocation>
        <location evidence="1">Golgi apparatus membrane</location>
        <topology evidence="1">Multi-pass membrane protein</topology>
    </subcellularLocation>
</comment>
<dbReference type="Proteomes" id="UP000276215">
    <property type="component" value="Unassembled WGS sequence"/>
</dbReference>
<comment type="similarity">
    <text evidence="2">Belongs to the SYS1 family.</text>
</comment>
<dbReference type="Pfam" id="PF09801">
    <property type="entry name" value="SYS1"/>
    <property type="match status" value="1"/>
</dbReference>
<dbReference type="EMBL" id="ML120387">
    <property type="protein sequence ID" value="RPA99500.1"/>
    <property type="molecule type" value="Genomic_DNA"/>
</dbReference>
<keyword evidence="5" id="KW-0653">Protein transport</keyword>
<evidence type="ECO:0000256" key="6">
    <source>
        <dbReference type="ARBA" id="ARBA00022989"/>
    </source>
</evidence>
<evidence type="ECO:0000256" key="3">
    <source>
        <dbReference type="ARBA" id="ARBA00022448"/>
    </source>
</evidence>
<keyword evidence="8 9" id="KW-0472">Membrane</keyword>
<feature type="transmembrane region" description="Helical" evidence="9">
    <location>
        <begin position="21"/>
        <end position="47"/>
    </location>
</feature>
<proteinExistence type="inferred from homology"/>
<dbReference type="PANTHER" id="PTHR12952:SF0">
    <property type="entry name" value="PROTEIN SYS1 HOMOLOG"/>
    <property type="match status" value="1"/>
</dbReference>
<dbReference type="GO" id="GO:0000139">
    <property type="term" value="C:Golgi membrane"/>
    <property type="evidence" value="ECO:0007669"/>
    <property type="project" value="UniProtKB-SubCell"/>
</dbReference>
<organism evidence="10 11">
    <name type="scientific">Choiromyces venosus 120613-1</name>
    <dbReference type="NCBI Taxonomy" id="1336337"/>
    <lineage>
        <taxon>Eukaryota</taxon>
        <taxon>Fungi</taxon>
        <taxon>Dikarya</taxon>
        <taxon>Ascomycota</taxon>
        <taxon>Pezizomycotina</taxon>
        <taxon>Pezizomycetes</taxon>
        <taxon>Pezizales</taxon>
        <taxon>Tuberaceae</taxon>
        <taxon>Choiromyces</taxon>
    </lineage>
</organism>
<feature type="transmembrane region" description="Helical" evidence="9">
    <location>
        <begin position="123"/>
        <end position="144"/>
    </location>
</feature>
<sequence>MPKRPRRLRRPSPDSFQPLKTLVQILSLQTIYYISSAVLILFTALVAGRAFSLDLIFSWRSVRGDNTVGWTLSIVWLLCSGIMVIAQVLVHARSKMVLDFSLTLHFLHLLVVSAYEWEVPKSALWWGVQIASAALMVGVGTWACRWRELRPISFGGGGGGGGSSGGIGGGGSVGAGDSGGAYEMVRMKEEEV</sequence>
<dbReference type="GO" id="GO:0005829">
    <property type="term" value="C:cytosol"/>
    <property type="evidence" value="ECO:0007669"/>
    <property type="project" value="GOC"/>
</dbReference>
<evidence type="ECO:0000256" key="7">
    <source>
        <dbReference type="ARBA" id="ARBA00023034"/>
    </source>
</evidence>
<reference evidence="10 11" key="1">
    <citation type="journal article" date="2018" name="Nat. Ecol. Evol.">
        <title>Pezizomycetes genomes reveal the molecular basis of ectomycorrhizal truffle lifestyle.</title>
        <authorList>
            <person name="Murat C."/>
            <person name="Payen T."/>
            <person name="Noel B."/>
            <person name="Kuo A."/>
            <person name="Morin E."/>
            <person name="Chen J."/>
            <person name="Kohler A."/>
            <person name="Krizsan K."/>
            <person name="Balestrini R."/>
            <person name="Da Silva C."/>
            <person name="Montanini B."/>
            <person name="Hainaut M."/>
            <person name="Levati E."/>
            <person name="Barry K.W."/>
            <person name="Belfiori B."/>
            <person name="Cichocki N."/>
            <person name="Clum A."/>
            <person name="Dockter R.B."/>
            <person name="Fauchery L."/>
            <person name="Guy J."/>
            <person name="Iotti M."/>
            <person name="Le Tacon F."/>
            <person name="Lindquist E.A."/>
            <person name="Lipzen A."/>
            <person name="Malagnac F."/>
            <person name="Mello A."/>
            <person name="Molinier V."/>
            <person name="Miyauchi S."/>
            <person name="Poulain J."/>
            <person name="Riccioni C."/>
            <person name="Rubini A."/>
            <person name="Sitrit Y."/>
            <person name="Splivallo R."/>
            <person name="Traeger S."/>
            <person name="Wang M."/>
            <person name="Zifcakova L."/>
            <person name="Wipf D."/>
            <person name="Zambonelli A."/>
            <person name="Paolocci F."/>
            <person name="Nowrousian M."/>
            <person name="Ottonello S."/>
            <person name="Baldrian P."/>
            <person name="Spatafora J.W."/>
            <person name="Henrissat B."/>
            <person name="Nagy L.G."/>
            <person name="Aury J.M."/>
            <person name="Wincker P."/>
            <person name="Grigoriev I.V."/>
            <person name="Bonfante P."/>
            <person name="Martin F.M."/>
        </authorList>
    </citation>
    <scope>NUCLEOTIDE SEQUENCE [LARGE SCALE GENOMIC DNA]</scope>
    <source>
        <strain evidence="10 11">120613-1</strain>
    </source>
</reference>
<keyword evidence="3" id="KW-0813">Transport</keyword>
<keyword evidence="6 9" id="KW-1133">Transmembrane helix</keyword>
<evidence type="ECO:0008006" key="12">
    <source>
        <dbReference type="Google" id="ProtNLM"/>
    </source>
</evidence>
<gene>
    <name evidence="10" type="ORF">L873DRAFT_1683501</name>
</gene>
<feature type="transmembrane region" description="Helical" evidence="9">
    <location>
        <begin position="67"/>
        <end position="90"/>
    </location>
</feature>
<dbReference type="InterPro" id="IPR019185">
    <property type="entry name" value="Integral_membrane_SYS1-rel"/>
</dbReference>
<dbReference type="GO" id="GO:0005802">
    <property type="term" value="C:trans-Golgi network"/>
    <property type="evidence" value="ECO:0007669"/>
    <property type="project" value="TreeGrafter"/>
</dbReference>
<accession>A0A3N4JTM1</accession>
<dbReference type="GO" id="GO:0034067">
    <property type="term" value="P:protein localization to Golgi apparatus"/>
    <property type="evidence" value="ECO:0007669"/>
    <property type="project" value="TreeGrafter"/>
</dbReference>
<protein>
    <recommendedName>
        <fullName evidence="12">Integral membrane protein</fullName>
    </recommendedName>
</protein>
<dbReference type="AlphaFoldDB" id="A0A3N4JTM1"/>
<keyword evidence="11" id="KW-1185">Reference proteome</keyword>
<dbReference type="PANTHER" id="PTHR12952">
    <property type="entry name" value="SYS1"/>
    <property type="match status" value="1"/>
</dbReference>
<dbReference type="STRING" id="1336337.A0A3N4JTM1"/>
<keyword evidence="7" id="KW-0333">Golgi apparatus</keyword>
<dbReference type="GO" id="GO:0043001">
    <property type="term" value="P:Golgi to plasma membrane protein transport"/>
    <property type="evidence" value="ECO:0007669"/>
    <property type="project" value="TreeGrafter"/>
</dbReference>
<evidence type="ECO:0000256" key="8">
    <source>
        <dbReference type="ARBA" id="ARBA00023136"/>
    </source>
</evidence>
<evidence type="ECO:0000256" key="9">
    <source>
        <dbReference type="SAM" id="Phobius"/>
    </source>
</evidence>
<keyword evidence="4 9" id="KW-0812">Transmembrane</keyword>
<dbReference type="OrthoDB" id="542931at2759"/>
<evidence type="ECO:0000256" key="2">
    <source>
        <dbReference type="ARBA" id="ARBA00008160"/>
    </source>
</evidence>
<name>A0A3N4JTM1_9PEZI</name>
<evidence type="ECO:0000313" key="10">
    <source>
        <dbReference type="EMBL" id="RPA99500.1"/>
    </source>
</evidence>
<evidence type="ECO:0000256" key="5">
    <source>
        <dbReference type="ARBA" id="ARBA00022927"/>
    </source>
</evidence>
<evidence type="ECO:0000256" key="4">
    <source>
        <dbReference type="ARBA" id="ARBA00022692"/>
    </source>
</evidence>
<evidence type="ECO:0000313" key="11">
    <source>
        <dbReference type="Proteomes" id="UP000276215"/>
    </source>
</evidence>
<dbReference type="GO" id="GO:0006895">
    <property type="term" value="P:Golgi to endosome transport"/>
    <property type="evidence" value="ECO:0007669"/>
    <property type="project" value="TreeGrafter"/>
</dbReference>
<feature type="transmembrane region" description="Helical" evidence="9">
    <location>
        <begin position="97"/>
        <end position="117"/>
    </location>
</feature>